<feature type="coiled-coil region" evidence="1">
    <location>
        <begin position="468"/>
        <end position="509"/>
    </location>
</feature>
<keyword evidence="1" id="KW-0175">Coiled coil</keyword>
<name>A0A7S4GMV6_OXYMA</name>
<feature type="coiled-coil region" evidence="1">
    <location>
        <begin position="87"/>
        <end position="142"/>
    </location>
</feature>
<dbReference type="AlphaFoldDB" id="A0A7S4GMV6"/>
<accession>A0A7S4GMV6</accession>
<gene>
    <name evidence="3" type="ORF">OMAR00294_LOCUS1403</name>
</gene>
<feature type="coiled-coil region" evidence="1">
    <location>
        <begin position="591"/>
        <end position="657"/>
    </location>
</feature>
<dbReference type="EMBL" id="HBJB01001660">
    <property type="protein sequence ID" value="CAE0841782.1"/>
    <property type="molecule type" value="Transcribed_RNA"/>
</dbReference>
<feature type="region of interest" description="Disordered" evidence="2">
    <location>
        <begin position="376"/>
        <end position="397"/>
    </location>
</feature>
<reference evidence="3" key="1">
    <citation type="submission" date="2021-01" db="EMBL/GenBank/DDBJ databases">
        <authorList>
            <person name="Corre E."/>
            <person name="Pelletier E."/>
            <person name="Niang G."/>
            <person name="Scheremetjew M."/>
            <person name="Finn R."/>
            <person name="Kale V."/>
            <person name="Holt S."/>
            <person name="Cochrane G."/>
            <person name="Meng A."/>
            <person name="Brown T."/>
            <person name="Cohen L."/>
        </authorList>
    </citation>
    <scope>NUCLEOTIDE SEQUENCE</scope>
    <source>
        <strain evidence="3">LB1974</strain>
    </source>
</reference>
<organism evidence="3">
    <name type="scientific">Oxyrrhis marina</name>
    <name type="common">Dinoflagellate</name>
    <dbReference type="NCBI Taxonomy" id="2969"/>
    <lineage>
        <taxon>Eukaryota</taxon>
        <taxon>Sar</taxon>
        <taxon>Alveolata</taxon>
        <taxon>Dinophyceae</taxon>
        <taxon>Oxyrrhinales</taxon>
        <taxon>Oxyrrhinaceae</taxon>
        <taxon>Oxyrrhis</taxon>
    </lineage>
</organism>
<evidence type="ECO:0000256" key="2">
    <source>
        <dbReference type="SAM" id="MobiDB-lite"/>
    </source>
</evidence>
<feature type="compositionally biased region" description="Basic and acidic residues" evidence="2">
    <location>
        <begin position="561"/>
        <end position="576"/>
    </location>
</feature>
<proteinExistence type="predicted"/>
<feature type="compositionally biased region" description="Polar residues" evidence="2">
    <location>
        <begin position="376"/>
        <end position="387"/>
    </location>
</feature>
<evidence type="ECO:0000313" key="3">
    <source>
        <dbReference type="EMBL" id="CAE0841782.1"/>
    </source>
</evidence>
<sequence>MRVAVVFAASAAASSKVTSSFLQTLDRDMNQSGLSPMKRIIKLLEDMQDQLQKDAAEDKAMYEKLNCWCNSNNGQKQDAVEAGEKHMEDLKSDIESGTASVKELKSKLQSAQEELEANEAALEKATSMRTKEKAEFQTYEKEAIMNVEALKAALMVLEKSNTGPEKTRTEEKKDAFKFNNQGHAGHGANFLAVPPVTPGLSAEELHALQRVVAQSEDAETTAKVTAFFQQQPEYNNQSGEIFGIMNTLLEQMTGDLQTAQEKESEAASNFHDLRASKEAEIQAGEDTISETTDELAATNKKLVDDKEDLEATTSDVDADKNFLASLEKTCASVDKEYAERSKLRSDELSAVSDTIDILTSEDAQTLTSLTQKTASKSAKSFVQTGSESRARSSAADLLQKAARRAHSAPLSALAVSAKRDAFTKVKAAMEEMLAKMKQEQIDEVHQKDFCQEEFQKNDMETQDKDNEKTDLETKIDDLTSSITQLEEEIKTLQEEIHEALVQLKKAGEDRMEQNGDYKKTLSEADGTVVILKKAEDRLKQFYGLLQQPVSSVDGTYNDSRANPDAKAPGEFKKYSKNENSGGALGLISKFIKETQEMKQEAIKDEQDAQAEYEDFLNNTNDSVASKNKSIVDKTELKAQAEADKVQAEEDHASVESDLESLAQYKGQLHQTCDWVLKHFDEDQAARNEEMEAIRQAEGVLSGALA</sequence>
<evidence type="ECO:0000256" key="1">
    <source>
        <dbReference type="SAM" id="Coils"/>
    </source>
</evidence>
<feature type="region of interest" description="Disordered" evidence="2">
    <location>
        <begin position="554"/>
        <end position="576"/>
    </location>
</feature>
<protein>
    <submittedName>
        <fullName evidence="3">Uncharacterized protein</fullName>
    </submittedName>
</protein>